<accession>A0A1M7Z856</accession>
<feature type="chain" id="PRO_5012116464" evidence="1">
    <location>
        <begin position="21"/>
        <end position="299"/>
    </location>
</feature>
<dbReference type="EMBL" id="FRXO01000001">
    <property type="protein sequence ID" value="SHO61097.1"/>
    <property type="molecule type" value="Genomic_DNA"/>
</dbReference>
<evidence type="ECO:0000313" key="3">
    <source>
        <dbReference type="Proteomes" id="UP000186406"/>
    </source>
</evidence>
<proteinExistence type="predicted"/>
<dbReference type="RefSeq" id="WP_073625647.1">
    <property type="nucleotide sequence ID" value="NZ_FRXO01000001.1"/>
</dbReference>
<gene>
    <name evidence="2" type="ORF">SAMN02745172_00572</name>
</gene>
<evidence type="ECO:0000256" key="1">
    <source>
        <dbReference type="SAM" id="SignalP"/>
    </source>
</evidence>
<keyword evidence="1" id="KW-0732">Signal</keyword>
<keyword evidence="3" id="KW-1185">Reference proteome</keyword>
<dbReference type="OrthoDB" id="8441026at2"/>
<name>A0A1M7Z856_9HYPH</name>
<reference evidence="2 3" key="1">
    <citation type="submission" date="2016-12" db="EMBL/GenBank/DDBJ databases">
        <authorList>
            <person name="Song W.-J."/>
            <person name="Kurnit D.M."/>
        </authorList>
    </citation>
    <scope>NUCLEOTIDE SEQUENCE [LARGE SCALE GENOMIC DNA]</scope>
    <source>
        <strain evidence="2 3">DSM 19599</strain>
    </source>
</reference>
<feature type="signal peptide" evidence="1">
    <location>
        <begin position="1"/>
        <end position="20"/>
    </location>
</feature>
<protein>
    <submittedName>
        <fullName evidence="2">Uncharacterized protein</fullName>
    </submittedName>
</protein>
<evidence type="ECO:0000313" key="2">
    <source>
        <dbReference type="EMBL" id="SHO61097.1"/>
    </source>
</evidence>
<dbReference type="AlphaFoldDB" id="A0A1M7Z856"/>
<organism evidence="2 3">
    <name type="scientific">Pseudoxanthobacter soli DSM 19599</name>
    <dbReference type="NCBI Taxonomy" id="1123029"/>
    <lineage>
        <taxon>Bacteria</taxon>
        <taxon>Pseudomonadati</taxon>
        <taxon>Pseudomonadota</taxon>
        <taxon>Alphaproteobacteria</taxon>
        <taxon>Hyphomicrobiales</taxon>
        <taxon>Segnochrobactraceae</taxon>
        <taxon>Pseudoxanthobacter</taxon>
    </lineage>
</organism>
<sequence length="299" mass="31572">MKKIALAALFATVLPAAVQAGPADEAYIAARDKYATEIKREAAADASQDRLDKLDGDARAALETQISKILGPLRFKGLGPKPTFSPGTLVPGYIESEEPDGLMFADKDWQTRLIVSPEPVFANWLAARAKEQEAPAAFRQGIAAAFKVNEFYTSTISSDAAFTGYVALPVTAPTGETAYAALGIFAQDMTTNAVPDSIVIGQIANGRVVVGTTTAGVKIKQIPACDKVWKGYEKKSAALQASAAKAGAKRDAKLAEAADVEAEGEKAYRACFAEEAPKLPFFAAVTKRAEALLQTARGN</sequence>
<dbReference type="Proteomes" id="UP000186406">
    <property type="component" value="Unassembled WGS sequence"/>
</dbReference>